<dbReference type="AlphaFoldDB" id="A0A0E0R6V3"/>
<proteinExistence type="predicted"/>
<keyword evidence="2" id="KW-1185">Reference proteome</keyword>
<organism evidence="1 2">
    <name type="scientific">Oryza rufipogon</name>
    <name type="common">Brownbeard rice</name>
    <name type="synonym">Asian wild rice</name>
    <dbReference type="NCBI Taxonomy" id="4529"/>
    <lineage>
        <taxon>Eukaryota</taxon>
        <taxon>Viridiplantae</taxon>
        <taxon>Streptophyta</taxon>
        <taxon>Embryophyta</taxon>
        <taxon>Tracheophyta</taxon>
        <taxon>Spermatophyta</taxon>
        <taxon>Magnoliopsida</taxon>
        <taxon>Liliopsida</taxon>
        <taxon>Poales</taxon>
        <taxon>Poaceae</taxon>
        <taxon>BOP clade</taxon>
        <taxon>Oryzoideae</taxon>
        <taxon>Oryzeae</taxon>
        <taxon>Oryzinae</taxon>
        <taxon>Oryza</taxon>
    </lineage>
</organism>
<evidence type="ECO:0000313" key="2">
    <source>
        <dbReference type="Proteomes" id="UP000008022"/>
    </source>
</evidence>
<dbReference type="Gramene" id="ORUFI11G09930.1">
    <property type="protein sequence ID" value="ORUFI11G09930.1"/>
    <property type="gene ID" value="ORUFI11G09930"/>
</dbReference>
<dbReference type="HOGENOM" id="CLU_194839_0_0_1"/>
<evidence type="ECO:0000313" key="1">
    <source>
        <dbReference type="EnsemblPlants" id="ORUFI11G09930.1"/>
    </source>
</evidence>
<sequence length="60" mass="6777">MEMAMAIDTPSPSPSALAGRWLSEEERWRRFGEEEDGEITANVNRNALGALDRDYHRSSP</sequence>
<accession>A0A0E0R6V3</accession>
<name>A0A0E0R6V3_ORYRU</name>
<dbReference type="Proteomes" id="UP000008022">
    <property type="component" value="Unassembled WGS sequence"/>
</dbReference>
<reference evidence="1" key="2">
    <citation type="submission" date="2015-06" db="UniProtKB">
        <authorList>
            <consortium name="EnsemblPlants"/>
        </authorList>
    </citation>
    <scope>IDENTIFICATION</scope>
</reference>
<protein>
    <submittedName>
        <fullName evidence="1">Uncharacterized protein</fullName>
    </submittedName>
</protein>
<dbReference type="EnsemblPlants" id="ORUFI11G09930.1">
    <property type="protein sequence ID" value="ORUFI11G09930.1"/>
    <property type="gene ID" value="ORUFI11G09930"/>
</dbReference>
<reference evidence="2" key="1">
    <citation type="submission" date="2013-06" db="EMBL/GenBank/DDBJ databases">
        <authorList>
            <person name="Zhao Q."/>
        </authorList>
    </citation>
    <scope>NUCLEOTIDE SEQUENCE</scope>
    <source>
        <strain evidence="2">cv. W1943</strain>
    </source>
</reference>